<organism evidence="1 2">
    <name type="scientific">Borreliella afzelii</name>
    <name type="common">Borrelia afzelii</name>
    <dbReference type="NCBI Taxonomy" id="29518"/>
    <lineage>
        <taxon>Bacteria</taxon>
        <taxon>Pseudomonadati</taxon>
        <taxon>Spirochaetota</taxon>
        <taxon>Spirochaetia</taxon>
        <taxon>Spirochaetales</taxon>
        <taxon>Borreliaceae</taxon>
        <taxon>Borreliella</taxon>
    </lineage>
</organism>
<sequence>MLKSFISKAIEPNLDVFLKFSNIVFLSINLIYLLNSLPSSDYYFSSLFSFSGYSQAP</sequence>
<dbReference type="Proteomes" id="UP000529652">
    <property type="component" value="Unassembled WGS sequence"/>
</dbReference>
<protein>
    <submittedName>
        <fullName evidence="1">Uncharacterized protein</fullName>
    </submittedName>
</protein>
<accession>A0AB34Z3L6</accession>
<evidence type="ECO:0000313" key="1">
    <source>
        <dbReference type="EMBL" id="MBB5141768.1"/>
    </source>
</evidence>
<evidence type="ECO:0000313" key="2">
    <source>
        <dbReference type="Proteomes" id="UP000529652"/>
    </source>
</evidence>
<gene>
    <name evidence="1" type="ORF">HNP63_001189</name>
</gene>
<dbReference type="EMBL" id="JACHGM010000011">
    <property type="protein sequence ID" value="MBB5141768.1"/>
    <property type="molecule type" value="Genomic_DNA"/>
</dbReference>
<name>A0AB34Z3L6_BORAF</name>
<dbReference type="AlphaFoldDB" id="A0AB34Z3L6"/>
<comment type="caution">
    <text evidence="1">The sequence shown here is derived from an EMBL/GenBank/DDBJ whole genome shotgun (WGS) entry which is preliminary data.</text>
</comment>
<proteinExistence type="predicted"/>
<dbReference type="RefSeq" id="WP_011703863.1">
    <property type="nucleotide sequence ID" value="NZ_CBCXTL010000008.1"/>
</dbReference>
<reference evidence="1 2" key="1">
    <citation type="submission" date="2020-08" db="EMBL/GenBank/DDBJ databases">
        <title>Genomic Encyclopedia of Type Strains, Phase IV (KMG-IV): sequencing the most valuable type-strain genomes for metagenomic binning, comparative biology and taxonomic classification.</title>
        <authorList>
            <person name="Goeker M."/>
        </authorList>
    </citation>
    <scope>NUCLEOTIDE SEQUENCE [LARGE SCALE GENOMIC DNA]</scope>
    <source>
        <strain evidence="1 2">DSM 10508</strain>
    </source>
</reference>